<keyword evidence="2" id="KW-1185">Reference proteome</keyword>
<evidence type="ECO:0000313" key="2">
    <source>
        <dbReference type="Proteomes" id="UP001195422"/>
    </source>
</evidence>
<proteinExistence type="predicted"/>
<comment type="caution">
    <text evidence="1">The sequence shown here is derived from an EMBL/GenBank/DDBJ whole genome shotgun (WGS) entry which is preliminary data.</text>
</comment>
<reference evidence="1 2" key="1">
    <citation type="submission" date="2021-03" db="EMBL/GenBank/DDBJ databases">
        <title>Sequencing the genomes of 1000 actinobacteria strains.</title>
        <authorList>
            <person name="Klenk H.-P."/>
        </authorList>
    </citation>
    <scope>NUCLEOTIDE SEQUENCE [LARGE SCALE GENOMIC DNA]</scope>
    <source>
        <strain evidence="1 2">DSM 20168</strain>
    </source>
</reference>
<sequence>MHDHDFDEIELLKWPKPLPAAWRLEEAEPAADFALAFNVTESGESRGCCQSVLAGRSELRDAYPVSAHDQVISVSDDAAAGSIQLVAEELMRRDRECRRLVIAAAEGDVQEIARAEQAGFRYVIDVDLWDRSVSLLVAEPMWVLEESRNIDVVPTT</sequence>
<evidence type="ECO:0000313" key="1">
    <source>
        <dbReference type="EMBL" id="MBP2397246.1"/>
    </source>
</evidence>
<protein>
    <submittedName>
        <fullName evidence="1">Uncharacterized protein YhfF</fullName>
    </submittedName>
</protein>
<name>A0ABS4XL63_GLUPR</name>
<organism evidence="1 2">
    <name type="scientific">Glutamicibacter protophormiae</name>
    <name type="common">Brevibacterium protophormiae</name>
    <dbReference type="NCBI Taxonomy" id="37930"/>
    <lineage>
        <taxon>Bacteria</taxon>
        <taxon>Bacillati</taxon>
        <taxon>Actinomycetota</taxon>
        <taxon>Actinomycetes</taxon>
        <taxon>Micrococcales</taxon>
        <taxon>Micrococcaceae</taxon>
        <taxon>Glutamicibacter</taxon>
    </lineage>
</organism>
<gene>
    <name evidence="1" type="ORF">JOF39_000327</name>
</gene>
<dbReference type="Proteomes" id="UP001195422">
    <property type="component" value="Unassembled WGS sequence"/>
</dbReference>
<dbReference type="RefSeq" id="WP_188947357.1">
    <property type="nucleotide sequence ID" value="NZ_BMPH01000002.1"/>
</dbReference>
<dbReference type="EMBL" id="JAGIOJ010000001">
    <property type="protein sequence ID" value="MBP2397246.1"/>
    <property type="molecule type" value="Genomic_DNA"/>
</dbReference>
<accession>A0ABS4XL63</accession>